<dbReference type="InterPro" id="IPR011119">
    <property type="entry name" value="Unchr_helicase_relaxase_TraI"/>
</dbReference>
<dbReference type="InterPro" id="IPR036390">
    <property type="entry name" value="WH_DNA-bd_sf"/>
</dbReference>
<organism evidence="3 4">
    <name type="scientific">Pantoea anthophila</name>
    <dbReference type="NCBI Taxonomy" id="470931"/>
    <lineage>
        <taxon>Bacteria</taxon>
        <taxon>Pseudomonadati</taxon>
        <taxon>Pseudomonadota</taxon>
        <taxon>Gammaproteobacteria</taxon>
        <taxon>Enterobacterales</taxon>
        <taxon>Erwiniaceae</taxon>
        <taxon>Pantoea</taxon>
    </lineage>
</organism>
<dbReference type="Gene3D" id="1.10.3210.40">
    <property type="match status" value="1"/>
</dbReference>
<evidence type="ECO:0000259" key="2">
    <source>
        <dbReference type="Pfam" id="PF07515"/>
    </source>
</evidence>
<dbReference type="Gene3D" id="1.10.10.10">
    <property type="entry name" value="Winged helix-like DNA-binding domain superfamily/Winged helix DNA-binding domain"/>
    <property type="match status" value="1"/>
</dbReference>
<evidence type="ECO:0000313" key="3">
    <source>
        <dbReference type="EMBL" id="TPV23681.1"/>
    </source>
</evidence>
<gene>
    <name evidence="3" type="ORF">FJW00_15130</name>
</gene>
<accession>A0ABY2Z512</accession>
<dbReference type="Pfam" id="PF07514">
    <property type="entry name" value="TraI_2"/>
    <property type="match status" value="1"/>
</dbReference>
<sequence>MFNKLKTLITGGAAGAKPVQTGGAVPAGYFMPKTASELLSVPQRKLLLRQIWDNTSLPEEVYNRLYLEPLKELAECVQNVPASEEGEWGREGGYLDLTLKFTACSVRLAKGHMFPPGAAPEEQAAKNTIWNAVVFWAALTAHMPLLTRLDGELLDGQCWMPGMARPPAPFRFRLCDAKHCGTATVMAARLLPGDGILWLSGDRRAMQVMAALAGGEASVMPLIKEILDKSRDIVCSPAVCSAVPSPAAPFTTTELIPADNASEISSAVIQTAGTATDVASGLTSSIEPESATLQPQLDGEADLLSSAFSDDTGTENEQPKQEIQEDDDTALLLSMFTAAESQITDEKTINDNPTCSLISSGDSAEIMPAEADVRPLATEMQIIPETTEPERSETGNLALEDVPEAAELQEFSDHSGIIPISEPCERQNAGERLLTWLKESIDNKGLSVNECDSMLHAVSGFMFISLPGTIFKFIEATGIEEDRKSIQSSFEKTGVLHMRNDKRFFKVRVFENEGLEGKYQKRSGYLIKLSTLNMSGAGKIKDSRYILIEN</sequence>
<dbReference type="InterPro" id="IPR036388">
    <property type="entry name" value="WH-like_DNA-bd_sf"/>
</dbReference>
<dbReference type="RefSeq" id="WP_140924759.1">
    <property type="nucleotide sequence ID" value="NZ_VHIZ01000051.1"/>
</dbReference>
<dbReference type="Proteomes" id="UP000316142">
    <property type="component" value="Unassembled WGS sequence"/>
</dbReference>
<feature type="domain" description="Putative conjugal transfer nickase/helicase TraI C-terminal" evidence="2">
    <location>
        <begin position="429"/>
        <end position="530"/>
    </location>
</feature>
<protein>
    <submittedName>
        <fullName evidence="3">Relaxase</fullName>
    </submittedName>
</protein>
<dbReference type="Pfam" id="PF07515">
    <property type="entry name" value="TraI_2_C"/>
    <property type="match status" value="1"/>
</dbReference>
<dbReference type="Gene3D" id="2.40.10.200">
    <property type="entry name" value="STY4665 C-terminal domain-like"/>
    <property type="match status" value="1"/>
</dbReference>
<dbReference type="EMBL" id="VHIZ01000051">
    <property type="protein sequence ID" value="TPV23681.1"/>
    <property type="molecule type" value="Genomic_DNA"/>
</dbReference>
<dbReference type="InterPro" id="IPR011093">
    <property type="entry name" value="TraI_2_C"/>
</dbReference>
<feature type="domain" description="Uncharacterised" evidence="1">
    <location>
        <begin position="29"/>
        <end position="221"/>
    </location>
</feature>
<reference evidence="3 4" key="1">
    <citation type="submission" date="2019-06" db="EMBL/GenBank/DDBJ databases">
        <title>Taxogenomics and systematics of the genus Pantoea.</title>
        <authorList>
            <person name="Tambong J.T."/>
        </authorList>
    </citation>
    <scope>NUCLEOTIDE SEQUENCE [LARGE SCALE GENOMIC DNA]</scope>
    <source>
        <strain evidence="3 4">LMG 2558</strain>
    </source>
</reference>
<evidence type="ECO:0000259" key="1">
    <source>
        <dbReference type="Pfam" id="PF07514"/>
    </source>
</evidence>
<proteinExistence type="predicted"/>
<dbReference type="SUPFAM" id="SSF46785">
    <property type="entry name" value="Winged helix' DNA-binding domain"/>
    <property type="match status" value="1"/>
</dbReference>
<comment type="caution">
    <text evidence="3">The sequence shown here is derived from an EMBL/GenBank/DDBJ whole genome shotgun (WGS) entry which is preliminary data.</text>
</comment>
<dbReference type="NCBIfam" id="TIGR03760">
    <property type="entry name" value="ICE_TraI_Pfluor"/>
    <property type="match status" value="1"/>
</dbReference>
<evidence type="ECO:0000313" key="4">
    <source>
        <dbReference type="Proteomes" id="UP000316142"/>
    </source>
</evidence>
<name>A0ABY2Z512_9GAMM</name>
<dbReference type="InterPro" id="IPR022391">
    <property type="entry name" value="ICE_relaxase_PFGI-1"/>
</dbReference>
<keyword evidence="4" id="KW-1185">Reference proteome</keyword>